<evidence type="ECO:0000313" key="2">
    <source>
        <dbReference type="EMBL" id="EFH3676322.1"/>
    </source>
</evidence>
<dbReference type="Pfam" id="PF13708">
    <property type="entry name" value="DUF4942"/>
    <property type="match status" value="1"/>
</dbReference>
<protein>
    <submittedName>
        <fullName evidence="2">DUF4942 domain-containing protein</fullName>
    </submittedName>
</protein>
<dbReference type="EMBL" id="AASVQO010000030">
    <property type="protein sequence ID" value="EFH3676322.1"/>
    <property type="molecule type" value="Genomic_DNA"/>
</dbReference>
<dbReference type="Proteomes" id="UP000534496">
    <property type="component" value="Unassembled WGS sequence"/>
</dbReference>
<dbReference type="InterPro" id="IPR031339">
    <property type="entry name" value="DUF4942"/>
</dbReference>
<proteinExistence type="predicted"/>
<name>A0A8S7RW05_ECOLX</name>
<evidence type="ECO:0000313" key="3">
    <source>
        <dbReference type="Proteomes" id="UP000534496"/>
    </source>
</evidence>
<feature type="non-terminal residue" evidence="2">
    <location>
        <position position="1"/>
    </location>
</feature>
<gene>
    <name evidence="2" type="ORF">F9461_24460</name>
</gene>
<sequence length="49" mass="5951">QLHQNKDELFERGEINVFRGLSRDYKTRSPCKFSNKIIINNLVRWDQWG</sequence>
<comment type="caution">
    <text evidence="2">The sequence shown here is derived from an EMBL/GenBank/DDBJ whole genome shotgun (WGS) entry which is preliminary data.</text>
</comment>
<organism evidence="2 3">
    <name type="scientific">Escherichia coli</name>
    <dbReference type="NCBI Taxonomy" id="562"/>
    <lineage>
        <taxon>Bacteria</taxon>
        <taxon>Pseudomonadati</taxon>
        <taxon>Pseudomonadota</taxon>
        <taxon>Gammaproteobacteria</taxon>
        <taxon>Enterobacterales</taxon>
        <taxon>Enterobacteriaceae</taxon>
        <taxon>Escherichia</taxon>
    </lineage>
</organism>
<feature type="domain" description="DUF4942" evidence="1">
    <location>
        <begin position="1"/>
        <end position="46"/>
    </location>
</feature>
<evidence type="ECO:0000259" key="1">
    <source>
        <dbReference type="Pfam" id="PF13708"/>
    </source>
</evidence>
<dbReference type="AlphaFoldDB" id="A0A8S7RW05"/>
<accession>A0A8S7RW05</accession>
<reference evidence="2 3" key="1">
    <citation type="submission" date="2019-12" db="EMBL/GenBank/DDBJ databases">
        <authorList>
            <consortium name="NARMS: The National Antimicrobial Resistance Monitoring System"/>
        </authorList>
    </citation>
    <scope>NUCLEOTIDE SEQUENCE [LARGE SCALE GENOMIC DNA]</scope>
    <source>
        <strain evidence="2 3">CVM N19EC0189</strain>
    </source>
</reference>